<dbReference type="RefSeq" id="XP_014161182.1">
    <property type="nucleotide sequence ID" value="XM_014305707.1"/>
</dbReference>
<evidence type="ECO:0000313" key="3">
    <source>
        <dbReference type="Proteomes" id="UP000054560"/>
    </source>
</evidence>
<evidence type="ECO:0000313" key="2">
    <source>
        <dbReference type="EMBL" id="KNC87280.1"/>
    </source>
</evidence>
<proteinExistence type="predicted"/>
<dbReference type="Proteomes" id="UP000054560">
    <property type="component" value="Unassembled WGS sequence"/>
</dbReference>
<accession>A0A0L0GE45</accession>
<sequence length="251" mass="26793">MFLATPTDAGSHVFNADSILTAKMAGYYVHGYNDTVWFVSERNPTLARPVILFHFDASCTLERVTEIRKPMLFSSASGDEEIYATGSCTNSTNRGSKPRTPGMNCPTATATPTTPVAPVSDVAAAAIARSRTSNRTGATTGSPTGLPEAPTHRVPTECEPDPVAVAPIVQSRTGYRIAGAAKGKVHLKQSCGSLKNKVVEEMVVTGTTDLCKKCYYEPEVVEVSVEYADIEAMLAELPESATPMSVTREPM</sequence>
<organism evidence="2 3">
    <name type="scientific">Sphaeroforma arctica JP610</name>
    <dbReference type="NCBI Taxonomy" id="667725"/>
    <lineage>
        <taxon>Eukaryota</taxon>
        <taxon>Ichthyosporea</taxon>
        <taxon>Ichthyophonida</taxon>
        <taxon>Sphaeroforma</taxon>
    </lineage>
</organism>
<dbReference type="AlphaFoldDB" id="A0A0L0GE45"/>
<name>A0A0L0GE45_9EUKA</name>
<protein>
    <submittedName>
        <fullName evidence="2">Uncharacterized protein</fullName>
    </submittedName>
</protein>
<keyword evidence="3" id="KW-1185">Reference proteome</keyword>
<gene>
    <name evidence="2" type="ORF">SARC_00608</name>
</gene>
<dbReference type="EMBL" id="KQ241616">
    <property type="protein sequence ID" value="KNC87280.1"/>
    <property type="molecule type" value="Genomic_DNA"/>
</dbReference>
<reference evidence="2 3" key="1">
    <citation type="submission" date="2011-02" db="EMBL/GenBank/DDBJ databases">
        <title>The Genome Sequence of Sphaeroforma arctica JP610.</title>
        <authorList>
            <consortium name="The Broad Institute Genome Sequencing Platform"/>
            <person name="Russ C."/>
            <person name="Cuomo C."/>
            <person name="Young S.K."/>
            <person name="Zeng Q."/>
            <person name="Gargeya S."/>
            <person name="Alvarado L."/>
            <person name="Berlin A."/>
            <person name="Chapman S.B."/>
            <person name="Chen Z."/>
            <person name="Freedman E."/>
            <person name="Gellesch M."/>
            <person name="Goldberg J."/>
            <person name="Griggs A."/>
            <person name="Gujja S."/>
            <person name="Heilman E."/>
            <person name="Heiman D."/>
            <person name="Howarth C."/>
            <person name="Mehta T."/>
            <person name="Neiman D."/>
            <person name="Pearson M."/>
            <person name="Roberts A."/>
            <person name="Saif S."/>
            <person name="Shea T."/>
            <person name="Shenoy N."/>
            <person name="Sisk P."/>
            <person name="Stolte C."/>
            <person name="Sykes S."/>
            <person name="White J."/>
            <person name="Yandava C."/>
            <person name="Burger G."/>
            <person name="Gray M.W."/>
            <person name="Holland P.W.H."/>
            <person name="King N."/>
            <person name="Lang F.B.F."/>
            <person name="Roger A.J."/>
            <person name="Ruiz-Trillo I."/>
            <person name="Haas B."/>
            <person name="Nusbaum C."/>
            <person name="Birren B."/>
        </authorList>
    </citation>
    <scope>NUCLEOTIDE SEQUENCE [LARGE SCALE GENOMIC DNA]</scope>
    <source>
        <strain evidence="2 3">JP610</strain>
    </source>
</reference>
<dbReference type="GeneID" id="25901112"/>
<feature type="region of interest" description="Disordered" evidence="1">
    <location>
        <begin position="129"/>
        <end position="159"/>
    </location>
</feature>
<evidence type="ECO:0000256" key="1">
    <source>
        <dbReference type="SAM" id="MobiDB-lite"/>
    </source>
</evidence>